<feature type="transmembrane region" description="Helical" evidence="6">
    <location>
        <begin position="561"/>
        <end position="591"/>
    </location>
</feature>
<evidence type="ECO:0000256" key="3">
    <source>
        <dbReference type="ARBA" id="ARBA00022692"/>
    </source>
</evidence>
<feature type="transmembrane region" description="Helical" evidence="6">
    <location>
        <begin position="277"/>
        <end position="296"/>
    </location>
</feature>
<keyword evidence="3 6" id="KW-0812">Transmembrane</keyword>
<feature type="transmembrane region" description="Helical" evidence="6">
    <location>
        <begin position="491"/>
        <end position="515"/>
    </location>
</feature>
<feature type="transmembrane region" description="Helical" evidence="6">
    <location>
        <begin position="530"/>
        <end position="549"/>
    </location>
</feature>
<dbReference type="InterPro" id="IPR032694">
    <property type="entry name" value="CopC/D"/>
</dbReference>
<dbReference type="Pfam" id="PF09678">
    <property type="entry name" value="Caa3_CtaG"/>
    <property type="match status" value="1"/>
</dbReference>
<dbReference type="RefSeq" id="WP_171244449.1">
    <property type="nucleotide sequence ID" value="NZ_JABEPQ010000003.1"/>
</dbReference>
<evidence type="ECO:0000313" key="9">
    <source>
        <dbReference type="Proteomes" id="UP000588586"/>
    </source>
</evidence>
<keyword evidence="9" id="KW-1185">Reference proteome</keyword>
<dbReference type="GO" id="GO:0006825">
    <property type="term" value="P:copper ion transport"/>
    <property type="evidence" value="ECO:0007669"/>
    <property type="project" value="InterPro"/>
</dbReference>
<evidence type="ECO:0000256" key="5">
    <source>
        <dbReference type="ARBA" id="ARBA00023136"/>
    </source>
</evidence>
<feature type="transmembrane region" description="Helical" evidence="6">
    <location>
        <begin position="380"/>
        <end position="400"/>
    </location>
</feature>
<comment type="caution">
    <text evidence="8">The sequence shown here is derived from an EMBL/GenBank/DDBJ whole genome shotgun (WGS) entry which is preliminary data.</text>
</comment>
<feature type="transmembrane region" description="Helical" evidence="6">
    <location>
        <begin position="412"/>
        <end position="433"/>
    </location>
</feature>
<organism evidence="8 9">
    <name type="scientific">Knoellia koreensis</name>
    <dbReference type="NCBI Taxonomy" id="2730921"/>
    <lineage>
        <taxon>Bacteria</taxon>
        <taxon>Bacillati</taxon>
        <taxon>Actinomycetota</taxon>
        <taxon>Actinomycetes</taxon>
        <taxon>Micrococcales</taxon>
        <taxon>Intrasporangiaceae</taxon>
        <taxon>Knoellia</taxon>
    </lineage>
</organism>
<feature type="transmembrane region" description="Helical" evidence="6">
    <location>
        <begin position="143"/>
        <end position="169"/>
    </location>
</feature>
<dbReference type="InterPro" id="IPR019108">
    <property type="entry name" value="Caa3_assmbl_CtaG-rel"/>
</dbReference>
<feature type="transmembrane region" description="Helical" evidence="6">
    <location>
        <begin position="26"/>
        <end position="52"/>
    </location>
</feature>
<feature type="transmembrane region" description="Helical" evidence="6">
    <location>
        <begin position="64"/>
        <end position="88"/>
    </location>
</feature>
<feature type="transmembrane region" description="Helical" evidence="6">
    <location>
        <begin position="611"/>
        <end position="633"/>
    </location>
</feature>
<evidence type="ECO:0000256" key="4">
    <source>
        <dbReference type="ARBA" id="ARBA00022989"/>
    </source>
</evidence>
<protein>
    <submittedName>
        <fullName evidence="8">Bifunctional copper resistance protein CopD/cytochrome c oxidase assembly protein</fullName>
    </submittedName>
</protein>
<feature type="transmembrane region" description="Helical" evidence="6">
    <location>
        <begin position="100"/>
        <end position="123"/>
    </location>
</feature>
<dbReference type="Pfam" id="PF05425">
    <property type="entry name" value="CopD"/>
    <property type="match status" value="1"/>
</dbReference>
<proteinExistence type="predicted"/>
<accession>A0A849HBT9</accession>
<evidence type="ECO:0000313" key="8">
    <source>
        <dbReference type="EMBL" id="NNM47340.1"/>
    </source>
</evidence>
<dbReference type="GO" id="GO:0005886">
    <property type="term" value="C:plasma membrane"/>
    <property type="evidence" value="ECO:0007669"/>
    <property type="project" value="UniProtKB-SubCell"/>
</dbReference>
<feature type="transmembrane region" description="Helical" evidence="6">
    <location>
        <begin position="445"/>
        <end position="470"/>
    </location>
</feature>
<name>A0A849HBT9_9MICO</name>
<keyword evidence="5 6" id="KW-0472">Membrane</keyword>
<feature type="transmembrane region" description="Helical" evidence="6">
    <location>
        <begin position="241"/>
        <end position="265"/>
    </location>
</feature>
<evidence type="ECO:0000256" key="2">
    <source>
        <dbReference type="ARBA" id="ARBA00022475"/>
    </source>
</evidence>
<feature type="domain" description="Copper resistance protein D" evidence="7">
    <location>
        <begin position="239"/>
        <end position="336"/>
    </location>
</feature>
<feature type="transmembrane region" description="Helical" evidence="6">
    <location>
        <begin position="316"/>
        <end position="337"/>
    </location>
</feature>
<dbReference type="Proteomes" id="UP000588586">
    <property type="component" value="Unassembled WGS sequence"/>
</dbReference>
<evidence type="ECO:0000256" key="6">
    <source>
        <dbReference type="SAM" id="Phobius"/>
    </source>
</evidence>
<evidence type="ECO:0000256" key="1">
    <source>
        <dbReference type="ARBA" id="ARBA00004651"/>
    </source>
</evidence>
<feature type="transmembrane region" description="Helical" evidence="6">
    <location>
        <begin position="176"/>
        <end position="197"/>
    </location>
</feature>
<dbReference type="EMBL" id="JABEPQ010000003">
    <property type="protein sequence ID" value="NNM47340.1"/>
    <property type="molecule type" value="Genomic_DNA"/>
</dbReference>
<gene>
    <name evidence="8" type="ORF">HJG52_15190</name>
</gene>
<dbReference type="PANTHER" id="PTHR34820:SF4">
    <property type="entry name" value="INNER MEMBRANE PROTEIN YEBZ"/>
    <property type="match status" value="1"/>
</dbReference>
<evidence type="ECO:0000259" key="7">
    <source>
        <dbReference type="Pfam" id="PF05425"/>
    </source>
</evidence>
<keyword evidence="2" id="KW-1003">Cell membrane</keyword>
<feature type="transmembrane region" description="Helical" evidence="6">
    <location>
        <begin position="209"/>
        <end position="229"/>
    </location>
</feature>
<dbReference type="AlphaFoldDB" id="A0A849HBT9"/>
<reference evidence="8 9" key="1">
    <citation type="submission" date="2020-04" db="EMBL/GenBank/DDBJ databases">
        <title>Knoellia sp. isolate from air conditioner.</title>
        <authorList>
            <person name="Chea S."/>
            <person name="Kim D.-U."/>
        </authorList>
    </citation>
    <scope>NUCLEOTIDE SEQUENCE [LARGE SCALE GENOMIC DNA]</scope>
    <source>
        <strain evidence="8 9">DB2414S</strain>
    </source>
</reference>
<dbReference type="PANTHER" id="PTHR34820">
    <property type="entry name" value="INNER MEMBRANE PROTEIN YEBZ"/>
    <property type="match status" value="1"/>
</dbReference>
<dbReference type="InterPro" id="IPR008457">
    <property type="entry name" value="Cu-R_CopD_dom"/>
</dbReference>
<sequence length="672" mass="71713">MTTTVRTAPGSRPTGRDAATPAGVPWVALGVAAAVAAPLAAIIGEAAAAPVIADPGVVVRWGIIYARVVHDLAAAATIGLLGLAAYLMPETTRTHRRATATRLAAIAAGVWALASLAVAVLGMADFIGIPVSDPAFGQQFTTFAWQFVATRVQLITTGVALLLVPFALLARSRATMAWASVVAVAGVVPLALGGHSAAASDHATAVNSLAVHLVAAAVWVGGLLALAVMRPTLGKDLAATAERFSVIALWCFGAVALSGIQAAWLRLGSLDNLATRYGVLLLVKSLALVLLGYAGWQHRRALLPRLRDAGSSTAAFVRLVLAELVVMGVAIGTGVSLSRSAPPVPDEAVPDPTPAFLLTGYPEPPRFTSESWFTTWQTDWLWLAIACVAVGLYVGAVVRLRRRGDTWPVRRTVLWVLGWVVFVYAVSGAPGVYGRVLFSMHMVMHMAIAMLVPLLLVPAAPILLALRALTPRRDKTWGPREVLLQVVHSRVMAVLANPVVAAALFFFSLAIFYYSPLFELALRTHTGHELMMVHFLLTGYLFVWVLVGIDPGPKRWPPLMLLVVLFATMSFHAFFGVVMTGSTTLLAPGFFDALKLPWMTDPLGDQHRAGAIAWGIGEAPTVALTLMVAISWVRSDRAETRRKDRQAERDGDAELAAYNAHLQELRNKGSQR</sequence>
<comment type="subcellular location">
    <subcellularLocation>
        <location evidence="1">Cell membrane</location>
        <topology evidence="1">Multi-pass membrane protein</topology>
    </subcellularLocation>
</comment>
<keyword evidence="4 6" id="KW-1133">Transmembrane helix</keyword>